<accession>A0AAX6MS45</accession>
<sequence length="140" mass="15554">MCIEIWNTFRGCNHRVYQNTSPCHVARRCDSRDDMLLEKTKFLPDKQPKLPPGLLECKRRTALKPKDSACPECAKEQRRAATTVVAVGNGDATITATFAGGTPSSSSDEQRLESSPSPDGNAAERVRNSLMLLEQFRKPF</sequence>
<reference evidence="2 3" key="1">
    <citation type="journal article" date="2024" name="Front Chem Biol">
        <title>Unveiling the potential of Daldinia eschscholtzii MFLUCC 19-0629 through bioactivity and bioinformatics studies for enhanced sustainable agriculture production.</title>
        <authorList>
            <person name="Brooks S."/>
            <person name="Weaver J.A."/>
            <person name="Klomchit A."/>
            <person name="Alharthi S.A."/>
            <person name="Onlamun T."/>
            <person name="Nurani R."/>
            <person name="Vong T.K."/>
            <person name="Alberti F."/>
            <person name="Greco C."/>
        </authorList>
    </citation>
    <scope>NUCLEOTIDE SEQUENCE [LARGE SCALE GENOMIC DNA]</scope>
    <source>
        <strain evidence="2">MFLUCC 19-0629</strain>
    </source>
</reference>
<evidence type="ECO:0000313" key="3">
    <source>
        <dbReference type="Proteomes" id="UP001369815"/>
    </source>
</evidence>
<proteinExistence type="predicted"/>
<evidence type="ECO:0000313" key="2">
    <source>
        <dbReference type="EMBL" id="KAK6955001.1"/>
    </source>
</evidence>
<dbReference type="Proteomes" id="UP001369815">
    <property type="component" value="Unassembled WGS sequence"/>
</dbReference>
<organism evidence="2 3">
    <name type="scientific">Daldinia eschscholtzii</name>
    <dbReference type="NCBI Taxonomy" id="292717"/>
    <lineage>
        <taxon>Eukaryota</taxon>
        <taxon>Fungi</taxon>
        <taxon>Dikarya</taxon>
        <taxon>Ascomycota</taxon>
        <taxon>Pezizomycotina</taxon>
        <taxon>Sordariomycetes</taxon>
        <taxon>Xylariomycetidae</taxon>
        <taxon>Xylariales</taxon>
        <taxon>Hypoxylaceae</taxon>
        <taxon>Daldinia</taxon>
    </lineage>
</organism>
<feature type="compositionally biased region" description="Low complexity" evidence="1">
    <location>
        <begin position="103"/>
        <end position="117"/>
    </location>
</feature>
<dbReference type="EMBL" id="JBANMG010000003">
    <property type="protein sequence ID" value="KAK6955001.1"/>
    <property type="molecule type" value="Genomic_DNA"/>
</dbReference>
<name>A0AAX6MS45_9PEZI</name>
<protein>
    <submittedName>
        <fullName evidence="2">Uncharacterized protein</fullName>
    </submittedName>
</protein>
<keyword evidence="3" id="KW-1185">Reference proteome</keyword>
<gene>
    <name evidence="2" type="ORF">Daesc_002631</name>
</gene>
<comment type="caution">
    <text evidence="2">The sequence shown here is derived from an EMBL/GenBank/DDBJ whole genome shotgun (WGS) entry which is preliminary data.</text>
</comment>
<feature type="region of interest" description="Disordered" evidence="1">
    <location>
        <begin position="96"/>
        <end position="124"/>
    </location>
</feature>
<evidence type="ECO:0000256" key="1">
    <source>
        <dbReference type="SAM" id="MobiDB-lite"/>
    </source>
</evidence>
<dbReference type="AlphaFoldDB" id="A0AAX6MS45"/>